<dbReference type="EMBL" id="JAYMYQ010000004">
    <property type="protein sequence ID" value="KAK7339410.1"/>
    <property type="molecule type" value="Genomic_DNA"/>
</dbReference>
<comment type="caution">
    <text evidence="7">The sequence shown here is derived from an EMBL/GenBank/DDBJ whole genome shotgun (WGS) entry which is preliminary data.</text>
</comment>
<feature type="transmembrane region" description="Helical" evidence="6">
    <location>
        <begin position="140"/>
        <end position="159"/>
    </location>
</feature>
<keyword evidence="8" id="KW-1185">Reference proteome</keyword>
<evidence type="ECO:0000256" key="5">
    <source>
        <dbReference type="ARBA" id="ARBA00023136"/>
    </source>
</evidence>
<comment type="similarity">
    <text evidence="2">Belongs to the TMEM45 family.</text>
</comment>
<dbReference type="GO" id="GO:0016020">
    <property type="term" value="C:membrane"/>
    <property type="evidence" value="ECO:0007669"/>
    <property type="project" value="UniProtKB-SubCell"/>
</dbReference>
<evidence type="ECO:0008006" key="9">
    <source>
        <dbReference type="Google" id="ProtNLM"/>
    </source>
</evidence>
<evidence type="ECO:0000256" key="3">
    <source>
        <dbReference type="ARBA" id="ARBA00022692"/>
    </source>
</evidence>
<comment type="subcellular location">
    <subcellularLocation>
        <location evidence="1">Membrane</location>
        <topology evidence="1">Multi-pass membrane protein</topology>
    </subcellularLocation>
</comment>
<protein>
    <recommendedName>
        <fullName evidence="9">Transmembrane protein</fullName>
    </recommendedName>
</protein>
<evidence type="ECO:0000313" key="7">
    <source>
        <dbReference type="EMBL" id="KAK7339410.1"/>
    </source>
</evidence>
<reference evidence="7 8" key="1">
    <citation type="submission" date="2024-01" db="EMBL/GenBank/DDBJ databases">
        <title>The genomes of 5 underutilized Papilionoideae crops provide insights into root nodulation and disease resistanc.</title>
        <authorList>
            <person name="Jiang F."/>
        </authorList>
    </citation>
    <scope>NUCLEOTIDE SEQUENCE [LARGE SCALE GENOMIC DNA]</scope>
    <source>
        <strain evidence="7">LVBAO_FW01</strain>
        <tissue evidence="7">Leaves</tissue>
    </source>
</reference>
<organism evidence="7 8">
    <name type="scientific">Canavalia gladiata</name>
    <name type="common">Sword bean</name>
    <name type="synonym">Dolichos gladiatus</name>
    <dbReference type="NCBI Taxonomy" id="3824"/>
    <lineage>
        <taxon>Eukaryota</taxon>
        <taxon>Viridiplantae</taxon>
        <taxon>Streptophyta</taxon>
        <taxon>Embryophyta</taxon>
        <taxon>Tracheophyta</taxon>
        <taxon>Spermatophyta</taxon>
        <taxon>Magnoliopsida</taxon>
        <taxon>eudicotyledons</taxon>
        <taxon>Gunneridae</taxon>
        <taxon>Pentapetalae</taxon>
        <taxon>rosids</taxon>
        <taxon>fabids</taxon>
        <taxon>Fabales</taxon>
        <taxon>Fabaceae</taxon>
        <taxon>Papilionoideae</taxon>
        <taxon>50 kb inversion clade</taxon>
        <taxon>NPAAA clade</taxon>
        <taxon>indigoferoid/millettioid clade</taxon>
        <taxon>Phaseoleae</taxon>
        <taxon>Canavalia</taxon>
    </lineage>
</organism>
<accession>A0AAN9QJ25</accession>
<sequence>MGLLSFAFAGGGFILIGAHEALLHASHPKPTLIPSSTPNSQPKTTPSPLFFISLIIFSSFFIVNSIVSLLDAHNSNDAVGTALELQVLSIALIFLLYSVLPLLLALPSVLLGLVGAFAFAEEFLLFYLQRKDSNGVENRYYDLLLVPITLCLFCTLLELKSPQSNIPKLGRGIGLILQGTWFVQMGLSLFSSWVAQGCSLHQVSRGNYTLRCKGHPEYHRARSIATLQFNCHLALLVLFLVGLFSVMGNEVPHDSMRYAPIGAELQPFDNSDNFTLDSDDEEEIRDVNLESQKAIVVQHAINGNASHH</sequence>
<proteinExistence type="inferred from homology"/>
<keyword evidence="5 6" id="KW-0472">Membrane</keyword>
<feature type="transmembrane region" description="Helical" evidence="6">
    <location>
        <begin position="49"/>
        <end position="70"/>
    </location>
</feature>
<feature type="transmembrane region" description="Helical" evidence="6">
    <location>
        <begin position="109"/>
        <end position="128"/>
    </location>
</feature>
<evidence type="ECO:0000256" key="6">
    <source>
        <dbReference type="SAM" id="Phobius"/>
    </source>
</evidence>
<keyword evidence="4 6" id="KW-1133">Transmembrane helix</keyword>
<feature type="transmembrane region" description="Helical" evidence="6">
    <location>
        <begin position="224"/>
        <end position="247"/>
    </location>
</feature>
<name>A0AAN9QJ25_CANGL</name>
<dbReference type="AlphaFoldDB" id="A0AAN9QJ25"/>
<dbReference type="Proteomes" id="UP001367508">
    <property type="component" value="Unassembled WGS sequence"/>
</dbReference>
<feature type="transmembrane region" description="Helical" evidence="6">
    <location>
        <begin position="82"/>
        <end position="103"/>
    </location>
</feature>
<dbReference type="PANTHER" id="PTHR46285:SF7">
    <property type="entry name" value="OS06G0238900 PROTEIN"/>
    <property type="match status" value="1"/>
</dbReference>
<dbReference type="Pfam" id="PF04819">
    <property type="entry name" value="DUF716"/>
    <property type="match status" value="1"/>
</dbReference>
<evidence type="ECO:0000313" key="8">
    <source>
        <dbReference type="Proteomes" id="UP001367508"/>
    </source>
</evidence>
<feature type="transmembrane region" description="Helical" evidence="6">
    <location>
        <begin position="179"/>
        <end position="203"/>
    </location>
</feature>
<keyword evidence="3 6" id="KW-0812">Transmembrane</keyword>
<dbReference type="InterPro" id="IPR006904">
    <property type="entry name" value="DUF716"/>
</dbReference>
<evidence type="ECO:0000256" key="1">
    <source>
        <dbReference type="ARBA" id="ARBA00004141"/>
    </source>
</evidence>
<dbReference type="PANTHER" id="PTHR46285">
    <property type="entry name" value="PROTEINASE INHIBITOR I4, SERPIN (DUF716)-RELATED"/>
    <property type="match status" value="1"/>
</dbReference>
<evidence type="ECO:0000256" key="2">
    <source>
        <dbReference type="ARBA" id="ARBA00006948"/>
    </source>
</evidence>
<gene>
    <name evidence="7" type="ORF">VNO77_20074</name>
</gene>
<evidence type="ECO:0000256" key="4">
    <source>
        <dbReference type="ARBA" id="ARBA00022989"/>
    </source>
</evidence>